<dbReference type="GO" id="GO:0032259">
    <property type="term" value="P:methylation"/>
    <property type="evidence" value="ECO:0007669"/>
    <property type="project" value="UniProtKB-KW"/>
</dbReference>
<organism evidence="2 3">
    <name type="scientific">Limnoglobus roseus</name>
    <dbReference type="NCBI Taxonomy" id="2598579"/>
    <lineage>
        <taxon>Bacteria</taxon>
        <taxon>Pseudomonadati</taxon>
        <taxon>Planctomycetota</taxon>
        <taxon>Planctomycetia</taxon>
        <taxon>Gemmatales</taxon>
        <taxon>Gemmataceae</taxon>
        <taxon>Limnoglobus</taxon>
    </lineage>
</organism>
<dbReference type="InterPro" id="IPR029068">
    <property type="entry name" value="Glyas_Bleomycin-R_OHBP_Dase"/>
</dbReference>
<evidence type="ECO:0000313" key="3">
    <source>
        <dbReference type="Proteomes" id="UP000324974"/>
    </source>
</evidence>
<dbReference type="GO" id="GO:0046686">
    <property type="term" value="P:response to cadmium ion"/>
    <property type="evidence" value="ECO:0007669"/>
    <property type="project" value="TreeGrafter"/>
</dbReference>
<dbReference type="OrthoDB" id="9789608at2"/>
<name>A0A5C1ATF9_9BACT</name>
<dbReference type="PANTHER" id="PTHR41294:SF1">
    <property type="entry name" value="CADMIUM-INDUCED PROTEIN CADI"/>
    <property type="match status" value="1"/>
</dbReference>
<proteinExistence type="predicted"/>
<dbReference type="AlphaFoldDB" id="A0A5C1ATF9"/>
<evidence type="ECO:0000259" key="1">
    <source>
        <dbReference type="PROSITE" id="PS51819"/>
    </source>
</evidence>
<dbReference type="PANTHER" id="PTHR41294">
    <property type="entry name" value="CADMIUM-INDUCED PROTEIN CADI"/>
    <property type="match status" value="1"/>
</dbReference>
<dbReference type="InterPro" id="IPR049789">
    <property type="entry name" value="ArsI/CadI-like"/>
</dbReference>
<dbReference type="Pfam" id="PF00903">
    <property type="entry name" value="Glyoxalase"/>
    <property type="match status" value="1"/>
</dbReference>
<dbReference type="PROSITE" id="PS51819">
    <property type="entry name" value="VOC"/>
    <property type="match status" value="1"/>
</dbReference>
<dbReference type="InterPro" id="IPR004360">
    <property type="entry name" value="Glyas_Fos-R_dOase_dom"/>
</dbReference>
<reference evidence="3" key="1">
    <citation type="submission" date="2019-08" db="EMBL/GenBank/DDBJ databases">
        <title>Limnoglobus roseus gen. nov., sp. nov., a novel freshwater planctomycete with a giant genome from the family Gemmataceae.</title>
        <authorList>
            <person name="Kulichevskaya I.S."/>
            <person name="Naumoff D.G."/>
            <person name="Miroshnikov K."/>
            <person name="Ivanova A."/>
            <person name="Philippov D.A."/>
            <person name="Hakobyan A."/>
            <person name="Rijpstra I.C."/>
            <person name="Sinninghe Damste J.S."/>
            <person name="Liesack W."/>
            <person name="Dedysh S.N."/>
        </authorList>
    </citation>
    <scope>NUCLEOTIDE SEQUENCE [LARGE SCALE GENOMIC DNA]</scope>
    <source>
        <strain evidence="3">PX52</strain>
    </source>
</reference>
<keyword evidence="2" id="KW-0808">Transferase</keyword>
<dbReference type="InterPro" id="IPR052393">
    <property type="entry name" value="Cadmium-induced_rsp"/>
</dbReference>
<dbReference type="RefSeq" id="WP_149115139.1">
    <property type="nucleotide sequence ID" value="NZ_CP042425.1"/>
</dbReference>
<dbReference type="GO" id="GO:0008168">
    <property type="term" value="F:methyltransferase activity"/>
    <property type="evidence" value="ECO:0007669"/>
    <property type="project" value="UniProtKB-KW"/>
</dbReference>
<dbReference type="EMBL" id="CP042425">
    <property type="protein sequence ID" value="QEL20892.1"/>
    <property type="molecule type" value="Genomic_DNA"/>
</dbReference>
<accession>A0A5C1ATF9</accession>
<dbReference type="NCBIfam" id="NF041414">
    <property type="entry name" value="ArsI_CadI_VOC"/>
    <property type="match status" value="1"/>
</dbReference>
<evidence type="ECO:0000313" key="2">
    <source>
        <dbReference type="EMBL" id="QEL20892.1"/>
    </source>
</evidence>
<dbReference type="Proteomes" id="UP000324974">
    <property type="component" value="Chromosome"/>
</dbReference>
<gene>
    <name evidence="2" type="ORF">PX52LOC_08013</name>
</gene>
<dbReference type="KEGG" id="lrs:PX52LOC_08013"/>
<keyword evidence="3" id="KW-1185">Reference proteome</keyword>
<dbReference type="Gene3D" id="3.10.180.10">
    <property type="entry name" value="2,3-Dihydroxybiphenyl 1,2-Dioxygenase, domain 1"/>
    <property type="match status" value="1"/>
</dbReference>
<dbReference type="InterPro" id="IPR037523">
    <property type="entry name" value="VOC_core"/>
</dbReference>
<keyword evidence="2" id="KW-0489">Methyltransferase</keyword>
<dbReference type="SUPFAM" id="SSF54593">
    <property type="entry name" value="Glyoxalase/Bleomycin resistance protein/Dihydroxybiphenyl dioxygenase"/>
    <property type="match status" value="1"/>
</dbReference>
<feature type="domain" description="VOC" evidence="1">
    <location>
        <begin position="12"/>
        <end position="128"/>
    </location>
</feature>
<protein>
    <submittedName>
        <fullName evidence="2">Methyltransferase domain-containing protein</fullName>
    </submittedName>
</protein>
<sequence>MPPALNVIERPVAFHLAVNVTDLDRSLAFYRVLFGAEPVKCYADYAKFELADPPVVFSLVPTLAKAGGAMSHLGLRLTSESAVRAVQKRLEAAGVRTREQNGTRGCYAVQTKVWVEDSDGHQWEVYIVSEDLPGGDVTGIRQGLPATGGDDSPRVVVYKGPFRDLTDGEGRTFPRGESVTVPAAVWENLRQGPAADQFVFGAPTPATVTSRQC</sequence>